<organism evidence="1 2">
    <name type="scientific">Phytophthora nicotianae P1976</name>
    <dbReference type="NCBI Taxonomy" id="1317066"/>
    <lineage>
        <taxon>Eukaryota</taxon>
        <taxon>Sar</taxon>
        <taxon>Stramenopiles</taxon>
        <taxon>Oomycota</taxon>
        <taxon>Peronosporomycetes</taxon>
        <taxon>Peronosporales</taxon>
        <taxon>Peronosporaceae</taxon>
        <taxon>Phytophthora</taxon>
    </lineage>
</organism>
<comment type="caution">
    <text evidence="1">The sequence shown here is derived from an EMBL/GenBank/DDBJ whole genome shotgun (WGS) entry which is preliminary data.</text>
</comment>
<accession>A0A080Z2B6</accession>
<sequence>MVEVRDSGALEKTHLREHFVRPLREHRHLRMAPFPLAAGVPATNLLEFHEGHLEDHAQYIDQKQCSLCGGCACCHLASVKVDYSRLSYSNQTADGYASCGCAYQVEAEEQVSKYEAEWQPMLRDIYAIDRHQYRGSRAAAFVNKH</sequence>
<evidence type="ECO:0000313" key="1">
    <source>
        <dbReference type="EMBL" id="ETO60777.1"/>
    </source>
</evidence>
<dbReference type="EMBL" id="ANJA01003884">
    <property type="protein sequence ID" value="ETO60777.1"/>
    <property type="molecule type" value="Genomic_DNA"/>
</dbReference>
<protein>
    <submittedName>
        <fullName evidence="1">Uncharacterized protein</fullName>
    </submittedName>
</protein>
<evidence type="ECO:0000313" key="2">
    <source>
        <dbReference type="Proteomes" id="UP000028582"/>
    </source>
</evidence>
<gene>
    <name evidence="1" type="ORF">F444_21077</name>
</gene>
<proteinExistence type="predicted"/>
<dbReference type="AlphaFoldDB" id="A0A080Z2B6"/>
<name>A0A080Z2B6_PHYNI</name>
<reference evidence="1 2" key="1">
    <citation type="submission" date="2013-11" db="EMBL/GenBank/DDBJ databases">
        <title>The Genome Sequence of Phytophthora parasitica P1976.</title>
        <authorList>
            <consortium name="The Broad Institute Genomics Platform"/>
            <person name="Russ C."/>
            <person name="Tyler B."/>
            <person name="Panabieres F."/>
            <person name="Shan W."/>
            <person name="Tripathy S."/>
            <person name="Grunwald N."/>
            <person name="Machado M."/>
            <person name="Johnson C.S."/>
            <person name="Walker B."/>
            <person name="Young S."/>
            <person name="Zeng Q."/>
            <person name="Gargeya S."/>
            <person name="Fitzgerald M."/>
            <person name="Haas B."/>
            <person name="Abouelleil A."/>
            <person name="Allen A.W."/>
            <person name="Alvarado L."/>
            <person name="Arachchi H.M."/>
            <person name="Berlin A.M."/>
            <person name="Chapman S.B."/>
            <person name="Gainer-Dewar J."/>
            <person name="Goldberg J."/>
            <person name="Griggs A."/>
            <person name="Gujja S."/>
            <person name="Hansen M."/>
            <person name="Howarth C."/>
            <person name="Imamovic A."/>
            <person name="Ireland A."/>
            <person name="Larimer J."/>
            <person name="McCowan C."/>
            <person name="Murphy C."/>
            <person name="Pearson M."/>
            <person name="Poon T.W."/>
            <person name="Priest M."/>
            <person name="Roberts A."/>
            <person name="Saif S."/>
            <person name="Shea T."/>
            <person name="Sisk P."/>
            <person name="Sykes S."/>
            <person name="Wortman J."/>
            <person name="Nusbaum C."/>
            <person name="Birren B."/>
        </authorList>
    </citation>
    <scope>NUCLEOTIDE SEQUENCE [LARGE SCALE GENOMIC DNA]</scope>
    <source>
        <strain evidence="1 2">P1976</strain>
    </source>
</reference>
<dbReference type="Proteomes" id="UP000028582">
    <property type="component" value="Unassembled WGS sequence"/>
</dbReference>